<evidence type="ECO:0000313" key="6">
    <source>
        <dbReference type="Proteomes" id="UP001303222"/>
    </source>
</evidence>
<keyword evidence="6" id="KW-1185">Reference proteome</keyword>
<keyword evidence="2" id="KW-0143">Chaperone</keyword>
<dbReference type="GO" id="GO:0051259">
    <property type="term" value="P:protein complex oligomerization"/>
    <property type="evidence" value="ECO:0007669"/>
    <property type="project" value="InterPro"/>
</dbReference>
<accession>A0AAN6SF94</accession>
<sequence length="296" mass="33032">MRTSILSSPATRALCGACRNEASMTRATASFSTACLSKGDNRRPVTAKTTSRETRRLFSRSRSCAYSTSTSTPSTSSDTTASTQQKPHESSSSDKPIPRYYALFPTTLPHGPPPSGPFDIDLRALRREFLRLQAASHPDFHHSANQFDNNSSSSPSAEQQLAARRKAEATSSLINSAYKTLSSPLLRAQYLLKELYDIDLAGDESTDYQNGSDPMLLMTVLEAREIIDDAKSEEDLVTVREENEERIKESVQKLSEAFAREDVEAAREECVKLRYWMGIREGCDEWEEGKGFMMHH</sequence>
<dbReference type="InterPro" id="IPR036869">
    <property type="entry name" value="J_dom_sf"/>
</dbReference>
<comment type="similarity">
    <text evidence="1">Belongs to the HscB family.</text>
</comment>
<gene>
    <name evidence="5" type="ORF">QBC32DRAFT_170957</name>
</gene>
<evidence type="ECO:0000313" key="5">
    <source>
        <dbReference type="EMBL" id="KAK3951018.1"/>
    </source>
</evidence>
<dbReference type="PANTHER" id="PTHR14021">
    <property type="entry name" value="IRON-SULFUR CLUSTER CO-CHAPERONE PROTEIN HSCB"/>
    <property type="match status" value="1"/>
</dbReference>
<evidence type="ECO:0000256" key="1">
    <source>
        <dbReference type="ARBA" id="ARBA00010476"/>
    </source>
</evidence>
<evidence type="ECO:0000256" key="3">
    <source>
        <dbReference type="SAM" id="MobiDB-lite"/>
    </source>
</evidence>
<reference evidence="5" key="2">
    <citation type="submission" date="2023-06" db="EMBL/GenBank/DDBJ databases">
        <authorList>
            <consortium name="Lawrence Berkeley National Laboratory"/>
            <person name="Mondo S.J."/>
            <person name="Hensen N."/>
            <person name="Bonometti L."/>
            <person name="Westerberg I."/>
            <person name="Brannstrom I.O."/>
            <person name="Guillou S."/>
            <person name="Cros-Aarteil S."/>
            <person name="Calhoun S."/>
            <person name="Haridas S."/>
            <person name="Kuo A."/>
            <person name="Pangilinan J."/>
            <person name="Riley R."/>
            <person name="Labutti K."/>
            <person name="Andreopoulos B."/>
            <person name="Lipzen A."/>
            <person name="Chen C."/>
            <person name="Yanf M."/>
            <person name="Daum C."/>
            <person name="Ng V."/>
            <person name="Clum A."/>
            <person name="Steindorff A."/>
            <person name="Ohm R."/>
            <person name="Martin F."/>
            <person name="Silar P."/>
            <person name="Natvig D."/>
            <person name="Lalanne C."/>
            <person name="Gautier V."/>
            <person name="Ament-Velasquez S.L."/>
            <person name="Kruys A."/>
            <person name="Hutchinson M.I."/>
            <person name="Powell A.J."/>
            <person name="Barry K."/>
            <person name="Miller A.N."/>
            <person name="Grigoriev I.V."/>
            <person name="Debuchy R."/>
            <person name="Gladieux P."/>
            <person name="Thoren M.H."/>
            <person name="Johannesson H."/>
        </authorList>
    </citation>
    <scope>NUCLEOTIDE SEQUENCE</scope>
    <source>
        <strain evidence="5">CBS 626.80</strain>
    </source>
</reference>
<feature type="domain" description="Co-chaperone HscB C-terminal oligomerisation" evidence="4">
    <location>
        <begin position="213"/>
        <end position="282"/>
    </location>
</feature>
<feature type="compositionally biased region" description="Polar residues" evidence="3">
    <location>
        <begin position="143"/>
        <end position="159"/>
    </location>
</feature>
<feature type="compositionally biased region" description="Low complexity" evidence="3">
    <location>
        <begin position="67"/>
        <end position="83"/>
    </location>
</feature>
<dbReference type="GO" id="GO:0001671">
    <property type="term" value="F:ATPase activator activity"/>
    <property type="evidence" value="ECO:0007669"/>
    <property type="project" value="InterPro"/>
</dbReference>
<dbReference type="EMBL" id="MU859159">
    <property type="protein sequence ID" value="KAK3951018.1"/>
    <property type="molecule type" value="Genomic_DNA"/>
</dbReference>
<dbReference type="PANTHER" id="PTHR14021:SF15">
    <property type="entry name" value="IRON-SULFUR CLUSTER CO-CHAPERONE PROTEIN HSCB"/>
    <property type="match status" value="1"/>
</dbReference>
<dbReference type="Gene3D" id="1.20.1280.20">
    <property type="entry name" value="HscB, C-terminal domain"/>
    <property type="match status" value="1"/>
</dbReference>
<evidence type="ECO:0000256" key="2">
    <source>
        <dbReference type="ARBA" id="ARBA00023186"/>
    </source>
</evidence>
<dbReference type="Proteomes" id="UP001303222">
    <property type="component" value="Unassembled WGS sequence"/>
</dbReference>
<organism evidence="5 6">
    <name type="scientific">Pseudoneurospora amorphoporcata</name>
    <dbReference type="NCBI Taxonomy" id="241081"/>
    <lineage>
        <taxon>Eukaryota</taxon>
        <taxon>Fungi</taxon>
        <taxon>Dikarya</taxon>
        <taxon>Ascomycota</taxon>
        <taxon>Pezizomycotina</taxon>
        <taxon>Sordariomycetes</taxon>
        <taxon>Sordariomycetidae</taxon>
        <taxon>Sordariales</taxon>
        <taxon>Sordariaceae</taxon>
        <taxon>Pseudoneurospora</taxon>
    </lineage>
</organism>
<protein>
    <recommendedName>
        <fullName evidence="4">Co-chaperone HscB C-terminal oligomerisation domain-containing protein</fullName>
    </recommendedName>
</protein>
<dbReference type="Pfam" id="PF07743">
    <property type="entry name" value="HSCB_C"/>
    <property type="match status" value="1"/>
</dbReference>
<feature type="region of interest" description="Disordered" evidence="3">
    <location>
        <begin position="37"/>
        <end position="119"/>
    </location>
</feature>
<dbReference type="AlphaFoldDB" id="A0AAN6SF94"/>
<dbReference type="GO" id="GO:0051087">
    <property type="term" value="F:protein-folding chaperone binding"/>
    <property type="evidence" value="ECO:0007669"/>
    <property type="project" value="InterPro"/>
</dbReference>
<proteinExistence type="inferred from homology"/>
<comment type="caution">
    <text evidence="5">The sequence shown here is derived from an EMBL/GenBank/DDBJ whole genome shotgun (WGS) entry which is preliminary data.</text>
</comment>
<dbReference type="GO" id="GO:0005739">
    <property type="term" value="C:mitochondrion"/>
    <property type="evidence" value="ECO:0007669"/>
    <property type="project" value="TreeGrafter"/>
</dbReference>
<dbReference type="GO" id="GO:0044571">
    <property type="term" value="P:[2Fe-2S] cluster assembly"/>
    <property type="evidence" value="ECO:0007669"/>
    <property type="project" value="InterPro"/>
</dbReference>
<dbReference type="NCBIfam" id="TIGR00714">
    <property type="entry name" value="hscB"/>
    <property type="match status" value="1"/>
</dbReference>
<dbReference type="SUPFAM" id="SSF47144">
    <property type="entry name" value="HSC20 (HSCB), C-terminal oligomerisation domain"/>
    <property type="match status" value="1"/>
</dbReference>
<feature type="region of interest" description="Disordered" evidence="3">
    <location>
        <begin position="140"/>
        <end position="165"/>
    </location>
</feature>
<dbReference type="Gene3D" id="1.10.287.110">
    <property type="entry name" value="DnaJ domain"/>
    <property type="match status" value="1"/>
</dbReference>
<dbReference type="SUPFAM" id="SSF46565">
    <property type="entry name" value="Chaperone J-domain"/>
    <property type="match status" value="1"/>
</dbReference>
<dbReference type="InterPro" id="IPR036386">
    <property type="entry name" value="HscB_C_sf"/>
</dbReference>
<dbReference type="InterPro" id="IPR004640">
    <property type="entry name" value="HscB"/>
</dbReference>
<name>A0AAN6SF94_9PEZI</name>
<evidence type="ECO:0000259" key="4">
    <source>
        <dbReference type="Pfam" id="PF07743"/>
    </source>
</evidence>
<dbReference type="InterPro" id="IPR009073">
    <property type="entry name" value="HscB_oligo_C"/>
</dbReference>
<reference evidence="5" key="1">
    <citation type="journal article" date="2023" name="Mol. Phylogenet. Evol.">
        <title>Genome-scale phylogeny and comparative genomics of the fungal order Sordariales.</title>
        <authorList>
            <person name="Hensen N."/>
            <person name="Bonometti L."/>
            <person name="Westerberg I."/>
            <person name="Brannstrom I.O."/>
            <person name="Guillou S."/>
            <person name="Cros-Aarteil S."/>
            <person name="Calhoun S."/>
            <person name="Haridas S."/>
            <person name="Kuo A."/>
            <person name="Mondo S."/>
            <person name="Pangilinan J."/>
            <person name="Riley R."/>
            <person name="LaButti K."/>
            <person name="Andreopoulos B."/>
            <person name="Lipzen A."/>
            <person name="Chen C."/>
            <person name="Yan M."/>
            <person name="Daum C."/>
            <person name="Ng V."/>
            <person name="Clum A."/>
            <person name="Steindorff A."/>
            <person name="Ohm R.A."/>
            <person name="Martin F."/>
            <person name="Silar P."/>
            <person name="Natvig D.O."/>
            <person name="Lalanne C."/>
            <person name="Gautier V."/>
            <person name="Ament-Velasquez S.L."/>
            <person name="Kruys A."/>
            <person name="Hutchinson M.I."/>
            <person name="Powell A.J."/>
            <person name="Barry K."/>
            <person name="Miller A.N."/>
            <person name="Grigoriev I.V."/>
            <person name="Debuchy R."/>
            <person name="Gladieux P."/>
            <person name="Hiltunen Thoren M."/>
            <person name="Johannesson H."/>
        </authorList>
    </citation>
    <scope>NUCLEOTIDE SEQUENCE</scope>
    <source>
        <strain evidence="5">CBS 626.80</strain>
    </source>
</reference>